<accession>A0A0F9PFQ6</accession>
<evidence type="ECO:0008006" key="2">
    <source>
        <dbReference type="Google" id="ProtNLM"/>
    </source>
</evidence>
<sequence length="56" mass="6763">MSNHQDLFEYVWKTMEEQFRLEQLPHLLVSARGDVELAKEMLEIQCEILFHKSKQD</sequence>
<comment type="caution">
    <text evidence="1">The sequence shown here is derived from an EMBL/GenBank/DDBJ whole genome shotgun (WGS) entry which is preliminary data.</text>
</comment>
<evidence type="ECO:0000313" key="1">
    <source>
        <dbReference type="EMBL" id="KKN28979.1"/>
    </source>
</evidence>
<dbReference type="EMBL" id="LAZR01002520">
    <property type="protein sequence ID" value="KKN28979.1"/>
    <property type="molecule type" value="Genomic_DNA"/>
</dbReference>
<organism evidence="1">
    <name type="scientific">marine sediment metagenome</name>
    <dbReference type="NCBI Taxonomy" id="412755"/>
    <lineage>
        <taxon>unclassified sequences</taxon>
        <taxon>metagenomes</taxon>
        <taxon>ecological metagenomes</taxon>
    </lineage>
</organism>
<proteinExistence type="predicted"/>
<gene>
    <name evidence="1" type="ORF">LCGC14_0848760</name>
</gene>
<protein>
    <recommendedName>
        <fullName evidence="2">HEPN domain-containing protein</fullName>
    </recommendedName>
</protein>
<dbReference type="AlphaFoldDB" id="A0A0F9PFQ6"/>
<name>A0A0F9PFQ6_9ZZZZ</name>
<reference evidence="1" key="1">
    <citation type="journal article" date="2015" name="Nature">
        <title>Complex archaea that bridge the gap between prokaryotes and eukaryotes.</title>
        <authorList>
            <person name="Spang A."/>
            <person name="Saw J.H."/>
            <person name="Jorgensen S.L."/>
            <person name="Zaremba-Niedzwiedzka K."/>
            <person name="Martijn J."/>
            <person name="Lind A.E."/>
            <person name="van Eijk R."/>
            <person name="Schleper C."/>
            <person name="Guy L."/>
            <person name="Ettema T.J."/>
        </authorList>
    </citation>
    <scope>NUCLEOTIDE SEQUENCE</scope>
</reference>